<dbReference type="InterPro" id="IPR002028">
    <property type="entry name" value="Trp_synthase_suA"/>
</dbReference>
<keyword evidence="13" id="KW-1185">Reference proteome</keyword>
<protein>
    <recommendedName>
        <fullName evidence="9">Tryptophan synthase alpha chain</fullName>
        <ecNumber evidence="9">4.2.1.20</ecNumber>
    </recommendedName>
</protein>
<feature type="region of interest" description="Disordered" evidence="11">
    <location>
        <begin position="267"/>
        <end position="303"/>
    </location>
</feature>
<dbReference type="InterPro" id="IPR013785">
    <property type="entry name" value="Aldolase_TIM"/>
</dbReference>
<dbReference type="InterPro" id="IPR011060">
    <property type="entry name" value="RibuloseP-bd_barrel"/>
</dbReference>
<comment type="caution">
    <text evidence="12">The sequence shown here is derived from an EMBL/GenBank/DDBJ whole genome shotgun (WGS) entry which is preliminary data.</text>
</comment>
<gene>
    <name evidence="9 12" type="primary">trpA</name>
    <name evidence="12" type="ORF">DSM107010_17690</name>
</gene>
<evidence type="ECO:0000256" key="1">
    <source>
        <dbReference type="ARBA" id="ARBA00003365"/>
    </source>
</evidence>
<evidence type="ECO:0000256" key="8">
    <source>
        <dbReference type="ARBA" id="ARBA00049047"/>
    </source>
</evidence>
<keyword evidence="7 9" id="KW-0456">Lyase</keyword>
<evidence type="ECO:0000256" key="6">
    <source>
        <dbReference type="ARBA" id="ARBA00023141"/>
    </source>
</evidence>
<dbReference type="Pfam" id="PF00290">
    <property type="entry name" value="Trp_syntA"/>
    <property type="match status" value="1"/>
</dbReference>
<sequence length="303" mass="32576">MTQIISNRFQSLRSRQECALIPFITAGDPYLETTAEALYTLDRNGADFIELGVPYADPLADGPVIQAAATRALQRGTRLEQVLEMVATVSPNLKAPLILFTYYNPILNRGVRAFCQQIASAGVRGLVVPDLPLEEATELIQAAADSGIETTLLVAPTSSPERIAAIARQSQGFIYLVSVTGVTGVRSHLQERVKTLLTDMRRITDKPIGVGFGISGAEQARQVKDWGADAAIVGSAFVKHLAAANSTEGLQAIAQLCRELKSAISVRSEERGAEGQRSRGAEEQRGGEATTNYQLPITNKNRG</sequence>
<dbReference type="FunFam" id="3.20.20.70:FF:000037">
    <property type="entry name" value="Tryptophan synthase alpha chain"/>
    <property type="match status" value="1"/>
</dbReference>
<comment type="function">
    <text evidence="1 9">The alpha subunit is responsible for the aldol cleavage of indoleglycerol phosphate to indole and glyceraldehyde 3-phosphate.</text>
</comment>
<accession>A0AB37UNB2</accession>
<feature type="compositionally biased region" description="Polar residues" evidence="11">
    <location>
        <begin position="289"/>
        <end position="303"/>
    </location>
</feature>
<reference evidence="12 13" key="1">
    <citation type="journal article" date="2019" name="Genome Biol. Evol.">
        <title>Day and night: Metabolic profiles and evolutionary relationships of six axenic non-marine cyanobacteria.</title>
        <authorList>
            <person name="Will S.E."/>
            <person name="Henke P."/>
            <person name="Boedeker C."/>
            <person name="Huang S."/>
            <person name="Brinkmann H."/>
            <person name="Rohde M."/>
            <person name="Jarek M."/>
            <person name="Friedl T."/>
            <person name="Seufert S."/>
            <person name="Schumacher M."/>
            <person name="Overmann J."/>
            <person name="Neumann-Schaal M."/>
            <person name="Petersen J."/>
        </authorList>
    </citation>
    <scope>NUCLEOTIDE SEQUENCE [LARGE SCALE GENOMIC DNA]</scope>
    <source>
        <strain evidence="12 13">SAG 39.79</strain>
    </source>
</reference>
<comment type="subunit">
    <text evidence="3 9">Tetramer of two alpha and two beta chains.</text>
</comment>
<proteinExistence type="inferred from homology"/>
<dbReference type="GO" id="GO:0004834">
    <property type="term" value="F:tryptophan synthase activity"/>
    <property type="evidence" value="ECO:0007669"/>
    <property type="project" value="UniProtKB-UniRule"/>
</dbReference>
<dbReference type="AlphaFoldDB" id="A0AB37UNB2"/>
<dbReference type="EC" id="4.2.1.20" evidence="9"/>
<dbReference type="EMBL" id="RSCK01000010">
    <property type="protein sequence ID" value="RUT12924.1"/>
    <property type="molecule type" value="Genomic_DNA"/>
</dbReference>
<dbReference type="RefSeq" id="WP_127022810.1">
    <property type="nucleotide sequence ID" value="NZ_JAVKZF010000001.1"/>
</dbReference>
<dbReference type="Proteomes" id="UP000282574">
    <property type="component" value="Unassembled WGS sequence"/>
</dbReference>
<dbReference type="GO" id="GO:0005829">
    <property type="term" value="C:cytosol"/>
    <property type="evidence" value="ECO:0007669"/>
    <property type="project" value="TreeGrafter"/>
</dbReference>
<feature type="active site" description="Proton acceptor" evidence="9">
    <location>
        <position position="61"/>
    </location>
</feature>
<feature type="active site" description="Proton acceptor" evidence="9">
    <location>
        <position position="50"/>
    </location>
</feature>
<dbReference type="PANTHER" id="PTHR43406">
    <property type="entry name" value="TRYPTOPHAN SYNTHASE, ALPHA CHAIN"/>
    <property type="match status" value="1"/>
</dbReference>
<evidence type="ECO:0000256" key="7">
    <source>
        <dbReference type="ARBA" id="ARBA00023239"/>
    </source>
</evidence>
<evidence type="ECO:0000256" key="11">
    <source>
        <dbReference type="SAM" id="MobiDB-lite"/>
    </source>
</evidence>
<evidence type="ECO:0000313" key="13">
    <source>
        <dbReference type="Proteomes" id="UP000282574"/>
    </source>
</evidence>
<keyword evidence="4 9" id="KW-0028">Amino-acid biosynthesis</keyword>
<comment type="similarity">
    <text evidence="9 10">Belongs to the TrpA family.</text>
</comment>
<evidence type="ECO:0000256" key="10">
    <source>
        <dbReference type="RuleBase" id="RU003662"/>
    </source>
</evidence>
<evidence type="ECO:0000256" key="5">
    <source>
        <dbReference type="ARBA" id="ARBA00022822"/>
    </source>
</evidence>
<dbReference type="HAMAP" id="MF_00131">
    <property type="entry name" value="Trp_synth_alpha"/>
    <property type="match status" value="1"/>
</dbReference>
<comment type="catalytic activity">
    <reaction evidence="8 9">
        <text>(1S,2R)-1-C-(indol-3-yl)glycerol 3-phosphate + L-serine = D-glyceraldehyde 3-phosphate + L-tryptophan + H2O</text>
        <dbReference type="Rhea" id="RHEA:10532"/>
        <dbReference type="ChEBI" id="CHEBI:15377"/>
        <dbReference type="ChEBI" id="CHEBI:33384"/>
        <dbReference type="ChEBI" id="CHEBI:57912"/>
        <dbReference type="ChEBI" id="CHEBI:58866"/>
        <dbReference type="ChEBI" id="CHEBI:59776"/>
        <dbReference type="EC" id="4.2.1.20"/>
    </reaction>
</comment>
<organism evidence="12 13">
    <name type="scientific">Chroococcidiopsis cubana SAG 39.79</name>
    <dbReference type="NCBI Taxonomy" id="388085"/>
    <lineage>
        <taxon>Bacteria</taxon>
        <taxon>Bacillati</taxon>
        <taxon>Cyanobacteriota</taxon>
        <taxon>Cyanophyceae</taxon>
        <taxon>Chroococcidiopsidales</taxon>
        <taxon>Chroococcidiopsidaceae</taxon>
        <taxon>Chroococcidiopsis</taxon>
    </lineage>
</organism>
<dbReference type="Gene3D" id="3.20.20.70">
    <property type="entry name" value="Aldolase class I"/>
    <property type="match status" value="1"/>
</dbReference>
<evidence type="ECO:0000256" key="2">
    <source>
        <dbReference type="ARBA" id="ARBA00004733"/>
    </source>
</evidence>
<feature type="compositionally biased region" description="Basic and acidic residues" evidence="11">
    <location>
        <begin position="267"/>
        <end position="286"/>
    </location>
</feature>
<keyword evidence="5 9" id="KW-0822">Tryptophan biosynthesis</keyword>
<keyword evidence="6 9" id="KW-0057">Aromatic amino acid biosynthesis</keyword>
<comment type="pathway">
    <text evidence="2 9">Amino-acid biosynthesis; L-tryptophan biosynthesis; L-tryptophan from chorismate: step 5/5.</text>
</comment>
<dbReference type="CDD" id="cd04724">
    <property type="entry name" value="Tryptophan_synthase_alpha"/>
    <property type="match status" value="1"/>
</dbReference>
<evidence type="ECO:0000256" key="3">
    <source>
        <dbReference type="ARBA" id="ARBA00011270"/>
    </source>
</evidence>
<evidence type="ECO:0000256" key="4">
    <source>
        <dbReference type="ARBA" id="ARBA00022605"/>
    </source>
</evidence>
<dbReference type="SUPFAM" id="SSF51366">
    <property type="entry name" value="Ribulose-phoshate binding barrel"/>
    <property type="match status" value="1"/>
</dbReference>
<dbReference type="PANTHER" id="PTHR43406:SF1">
    <property type="entry name" value="TRYPTOPHAN SYNTHASE ALPHA CHAIN, CHLOROPLASTIC"/>
    <property type="match status" value="1"/>
</dbReference>
<name>A0AB37UNB2_9CYAN</name>
<evidence type="ECO:0000313" key="12">
    <source>
        <dbReference type="EMBL" id="RUT12924.1"/>
    </source>
</evidence>
<evidence type="ECO:0000256" key="9">
    <source>
        <dbReference type="HAMAP-Rule" id="MF_00131"/>
    </source>
</evidence>
<dbReference type="NCBIfam" id="TIGR00262">
    <property type="entry name" value="trpA"/>
    <property type="match status" value="1"/>
</dbReference>